<comment type="caution">
    <text evidence="2">The sequence shown here is derived from an EMBL/GenBank/DDBJ whole genome shotgun (WGS) entry which is preliminary data.</text>
</comment>
<feature type="transmembrane region" description="Helical" evidence="1">
    <location>
        <begin position="12"/>
        <end position="37"/>
    </location>
</feature>
<dbReference type="RefSeq" id="WP_238715340.1">
    <property type="nucleotide sequence ID" value="NZ_JAEPBH010000080.1"/>
</dbReference>
<accession>A0A8K0XXW6</accession>
<name>A0A8K0XXW6_9ENTR</name>
<keyword evidence="1" id="KW-0812">Transmembrane</keyword>
<dbReference type="EMBL" id="JAEPBH010000080">
    <property type="protein sequence ID" value="MBK4717045.1"/>
    <property type="molecule type" value="Genomic_DNA"/>
</dbReference>
<evidence type="ECO:0000256" key="1">
    <source>
        <dbReference type="SAM" id="Phobius"/>
    </source>
</evidence>
<sequence>MEKDNKQTGGLSVFLSLLLFVFVVTIVVALAGIVWWLWPAQRPSTWDGIGPILLGCAIAWVLLFVVSGVGYLLRTQLIRQRARTGIAGVAQVTNDAQTTAPLRLFARELRDHLRAVYTFFW</sequence>
<dbReference type="AlphaFoldDB" id="A0A8K0XXW6"/>
<reference evidence="2" key="1">
    <citation type="submission" date="2021-01" db="EMBL/GenBank/DDBJ databases">
        <title>Intestinitalea alba gen. nov., sp. nov., a novel genus of the family Enterobacteriaceae, isolated from the gut of the plastic-eating mealworm Tenebrio molitor L.</title>
        <authorList>
            <person name="Yang Y."/>
        </authorList>
    </citation>
    <scope>NUCLEOTIDE SEQUENCE</scope>
    <source>
        <strain evidence="2">BIT-L3</strain>
    </source>
</reference>
<keyword evidence="3" id="KW-1185">Reference proteome</keyword>
<organism evidence="2 3">
    <name type="scientific">Tenebrionibacter intestinalis</name>
    <dbReference type="NCBI Taxonomy" id="2799638"/>
    <lineage>
        <taxon>Bacteria</taxon>
        <taxon>Pseudomonadati</taxon>
        <taxon>Pseudomonadota</taxon>
        <taxon>Gammaproteobacteria</taxon>
        <taxon>Enterobacterales</taxon>
        <taxon>Enterobacteriaceae</taxon>
        <taxon>Tenebrionibacter/Tenebrionicola group</taxon>
        <taxon>Tenebrionibacter</taxon>
    </lineage>
</organism>
<proteinExistence type="predicted"/>
<feature type="transmembrane region" description="Helical" evidence="1">
    <location>
        <begin position="49"/>
        <end position="73"/>
    </location>
</feature>
<protein>
    <submittedName>
        <fullName evidence="2">Uncharacterized protein</fullName>
    </submittedName>
</protein>
<dbReference type="Proteomes" id="UP000659047">
    <property type="component" value="Unassembled WGS sequence"/>
</dbReference>
<keyword evidence="1" id="KW-1133">Transmembrane helix</keyword>
<keyword evidence="1" id="KW-0472">Membrane</keyword>
<evidence type="ECO:0000313" key="3">
    <source>
        <dbReference type="Proteomes" id="UP000659047"/>
    </source>
</evidence>
<evidence type="ECO:0000313" key="2">
    <source>
        <dbReference type="EMBL" id="MBK4717045.1"/>
    </source>
</evidence>
<gene>
    <name evidence="2" type="ORF">JJB97_17345</name>
</gene>
<feature type="non-terminal residue" evidence="2">
    <location>
        <position position="121"/>
    </location>
</feature>